<dbReference type="RefSeq" id="WP_091464435.1">
    <property type="nucleotide sequence ID" value="NZ_FOEI01000001.1"/>
</dbReference>
<gene>
    <name evidence="1" type="ORF">SAMN05444005_101387</name>
</gene>
<evidence type="ECO:0000313" key="2">
    <source>
        <dbReference type="Proteomes" id="UP000198648"/>
    </source>
</evidence>
<proteinExistence type="predicted"/>
<keyword evidence="2" id="KW-1185">Reference proteome</keyword>
<dbReference type="EMBL" id="FOEI01000001">
    <property type="protein sequence ID" value="SEP57612.1"/>
    <property type="molecule type" value="Genomic_DNA"/>
</dbReference>
<dbReference type="Gene3D" id="3.40.630.30">
    <property type="match status" value="1"/>
</dbReference>
<evidence type="ECO:0008006" key="3">
    <source>
        <dbReference type="Google" id="ProtNLM"/>
    </source>
</evidence>
<dbReference type="Proteomes" id="UP000198648">
    <property type="component" value="Unassembled WGS sequence"/>
</dbReference>
<dbReference type="AlphaFoldDB" id="A0A1H8YZT7"/>
<dbReference type="InterPro" id="IPR016181">
    <property type="entry name" value="Acyl_CoA_acyltransferase"/>
</dbReference>
<dbReference type="STRING" id="1299341.SAMN05444005_101387"/>
<accession>A0A1H8YZT7</accession>
<name>A0A1H8YZT7_9FLAO</name>
<protein>
    <recommendedName>
        <fullName evidence="3">Acetyltransferase (GNAT) domain-containing protein</fullName>
    </recommendedName>
</protein>
<dbReference type="SUPFAM" id="SSF55729">
    <property type="entry name" value="Acyl-CoA N-acyltransferases (Nat)"/>
    <property type="match status" value="1"/>
</dbReference>
<dbReference type="OrthoDB" id="9808687at2"/>
<reference evidence="1 2" key="1">
    <citation type="submission" date="2016-10" db="EMBL/GenBank/DDBJ databases">
        <authorList>
            <person name="de Groot N.N."/>
        </authorList>
    </citation>
    <scope>NUCLEOTIDE SEQUENCE [LARGE SCALE GENOMIC DNA]</scope>
    <source>
        <strain evidence="1 2">DSM 27078</strain>
    </source>
</reference>
<organism evidence="1 2">
    <name type="scientific">Flavobacterium urocaniciphilum</name>
    <dbReference type="NCBI Taxonomy" id="1299341"/>
    <lineage>
        <taxon>Bacteria</taxon>
        <taxon>Pseudomonadati</taxon>
        <taxon>Bacteroidota</taxon>
        <taxon>Flavobacteriia</taxon>
        <taxon>Flavobacteriales</taxon>
        <taxon>Flavobacteriaceae</taxon>
        <taxon>Flavobacterium</taxon>
    </lineage>
</organism>
<sequence length="326" mass="38040">MKSYKILKYTSAHYQLWNNFVAKAKNATFLFHRDFMEYHSDRFQDFSLLVFDEKENLKAIVPANISENKLYSHQGLTYGGIVIDSNLKLDKFIIIYAEILKFLCENGIEKVLFKLLPSIYSTQPSDELNYALFISDAKLMRRDSLVTIDLKNPFKIDANRIEGVKRAEKLGLKISNDFNFTSFWNEVLIPNLEVKHEAKPVHTLEEIQKLKDKFPNNIQQFNVYENEKLVAGTTLFIDKKTVHVQYISAIGDKNQHGALDYLFHHLITIVYADFAYFDFGISNENQGKNINKGLQYWKETFGARTICQDFYEVETQNYSKLNQVFI</sequence>
<evidence type="ECO:0000313" key="1">
    <source>
        <dbReference type="EMBL" id="SEP57612.1"/>
    </source>
</evidence>